<dbReference type="OrthoDB" id="427280at2759"/>
<protein>
    <submittedName>
        <fullName evidence="4">Uncharacterized protein</fullName>
    </submittedName>
</protein>
<dbReference type="InterPro" id="IPR053209">
    <property type="entry name" value="Gramillin-biosynth_MTr"/>
</dbReference>
<sequence length="2276" mass="256665">MASSSQQGARKKCYDWAALFRAEQEWVEASPGLPKKAKVAAEPFCSDRVEIKTSSSGSGSRGRGLVLSAPVAEGELLFVCPAFVLAPRAELEAAVLERLRTCQEADYNRFFCLQEGPAGRAEIPEAIAFWGHTADAASSRSRKVDPERVRQVLRVNSIARDVLDEHGSAGEAALSGVWIQPSLMNHSCRPNVQQSFLGDLLVARAARPLAAGEELLIAYVSTLQPLHLRRDRLQEIFGFECRCPRCLLESVLLPLQIAKPILERLDAVVRDAASQKLPELASQLLDLAEQASREASKAASSGIDRIGGDEVLREASRQLQAAHSQADADLGLLERLLRGSFLAVFMGAAFASKRLGTQTSAAAYGRCVELLAEVCPASAYHAHWSLEWALQVHREDAGSAKCAAGKALRWCRACHGDDPAVFRLLALRAGWSEDLIRLAESAPEPPQEILSRPEPERPAPSSASAWQYSLEEGDGGLTLSIALPEGLSPADVELDVAALRVSVACASEASSTGGLTVTLPRKVNAAAAAPAKYKRKGNRLLLELQFHDGLLYASYSANARFLLTWEGNLRLCADMSPATDLHVHAPRLNCNCIPVFALSLDRYFPGTRLRILTAFRPNFIRPGATAEAIMPCDQMLEQIRSDQSMFISLLRCGNSCMEIHHTRTSWACDPAWDRWTPPSDRAGRMSAGPSGERRKAQSPPFFWDAARRDEMRCWLLLLSLVLSKVFDAKSAEVAALRGRALRFARLARGRWRLQTGAETSASLGLELRFSFDRVFVSAACGALEPLRWEFELREDVVPEESRAERLAVLGDSGLLLMLRKRVAHRWDRLLMEESSGVTKDWKREDKNLPDEDEVELPRAQNLRRLTAQQLREDVTVRERTVVVAMRYPWCTVCTEKDKAYVKVSKVVGGKEAFSKVVFATLDLREEKSMARQFWHSDSHPCHKDRCPFHVFKPDEPFDEPYAVGVHLLYEMDEMAMMTDPMAGAPGHQPKGQTAKPNFERFEQDLALLLPPALVHVSTAEEAAEFRQRWDTSVLAVGVNSTVFRRAARGLRGKASFAFAEDASALSSEQAASGQPTVELWSKELAADRRPLLYDGSLAPLSQSQLQSFVRVHSMPLIQNYTYDLKDKLDGLGLPVAVLWVNHSDTNNSNTTQRAMTAFRSLCETRRGTNASQHVLCCLMDQSYSYYQRDYGTHEPYPFPFFGLTKKLGFGEGDRFGYPFKEPANKTVHQFFGGPKRAAKDMSAWIGRVLAGRIPPSHESGVMPNRSKWARGEVLEVVWKTFQQDINGSTADILLELYDNQRKKTSILTATMDVIALTLKDYSNMKVARMEVSQNFVPHIFGRKQYSKDTEYYWIPPSMENGELTPMVPVKFSGAAEEATPKKLLSFLKKHSISSWSLKEALEASEDLSEEILGRARIEQREDDRADEDKQAMIKKMMTTLKKEKGLVDVGEMMNLKKAADTLGEKPEEKKASAGKGGKKSSQTTSTPEETEKKLAERRKKLKREEEKDKENTRKEKEKRKKRKEADKLRDEKKKAEKAEVEARERKAREERKRKLDEERARLPFTALFSWGQSKEQIRMTVSIPLLLSDTLNVSITSDRVGIRALDGRNRTYILEFELREFVVPDNSSWSLKYSEANPLDPSPDGVLLLLTKETLHRWDRLAQDHVAVKQFMKHDWVQDDGELEDEKEDVELPSGPNLKKVTAEALHRLLNSSTSMAVVAPRFPWCDKCKEKDKHFEKAARYSKGKEHLDAVLFTTLDVREDKYFAKRHNITCSEECELMIFKKDEPDEPYVVPGRRFSEEIQIDCYKHLLPAVSVVVDKDQLDRVTSAFDTAMVGFFKGSKGEDAWYSRFRAVARQLRGHALFGAVFDGKTPRDLGIDRDAAPALRLTAPPDSEAAASDRPAPEGTERPLILLFKPKENRHVEFTGELTLENLARFSKVLSVPLISQYSFESRQKYQELKVPLGMLWLDGDDEDREENRVAKEVLTRLAHRFSGHLVFVTLNNTRDAMLMRPMALDPRRVPAFGISATDEADALRFGFDLQAKTREEFNGFWGNQELSYARLESFCASFLEGTLEASHESAELSPSYVWPGPGYVHEVVWKTFRDSVYRCDHDVLLELYSPFRPQHRTYGTVLELVAEALENVTGLKIARMDTANNYVLPEFGVSDKEKASTIVFLPAAPERHRKIRRFAGKVNGRAEDLPERLLRFVHRETRGQSDWDLAEQVAWAKQEAQKRIRRLKLLEKDYEKKMQEEWMQKEMEEFERYKKLGKFDNMNL</sequence>
<comment type="caution">
    <text evidence="4">The sequence shown here is derived from an EMBL/GenBank/DDBJ whole genome shotgun (WGS) entry which is preliminary data.</text>
</comment>
<feature type="compositionally biased region" description="Basic and acidic residues" evidence="1">
    <location>
        <begin position="1459"/>
        <end position="1471"/>
    </location>
</feature>
<dbReference type="EMBL" id="CAJNNV010029353">
    <property type="protein sequence ID" value="CAE8628173.1"/>
    <property type="molecule type" value="Genomic_DNA"/>
</dbReference>
<dbReference type="Pfam" id="PF13848">
    <property type="entry name" value="Thioredoxin_6"/>
    <property type="match status" value="1"/>
</dbReference>
<dbReference type="CDD" id="cd02981">
    <property type="entry name" value="PDI_b_family"/>
    <property type="match status" value="1"/>
</dbReference>
<dbReference type="SUPFAM" id="SSF82199">
    <property type="entry name" value="SET domain"/>
    <property type="match status" value="1"/>
</dbReference>
<dbReference type="InterPro" id="IPR007052">
    <property type="entry name" value="CS_dom"/>
</dbReference>
<dbReference type="Pfam" id="PF00856">
    <property type="entry name" value="SET"/>
    <property type="match status" value="1"/>
</dbReference>
<evidence type="ECO:0000259" key="2">
    <source>
        <dbReference type="PROSITE" id="PS50280"/>
    </source>
</evidence>
<dbReference type="PANTHER" id="PTHR47643">
    <property type="entry name" value="TPR DOMAIN PROTEIN (AFU_ORTHOLOGUE AFUA_5G12710)"/>
    <property type="match status" value="1"/>
</dbReference>
<feature type="domain" description="SET" evidence="2">
    <location>
        <begin position="47"/>
        <end position="220"/>
    </location>
</feature>
<dbReference type="CDD" id="cd06463">
    <property type="entry name" value="p23_like"/>
    <property type="match status" value="2"/>
</dbReference>
<evidence type="ECO:0000259" key="3">
    <source>
        <dbReference type="PROSITE" id="PS51203"/>
    </source>
</evidence>
<dbReference type="CDD" id="cd20071">
    <property type="entry name" value="SET_SMYD"/>
    <property type="match status" value="1"/>
</dbReference>
<dbReference type="Gene3D" id="3.40.30.10">
    <property type="entry name" value="Glutaredoxin"/>
    <property type="match status" value="5"/>
</dbReference>
<gene>
    <name evidence="4" type="ORF">PGLA1383_LOCUS44845</name>
</gene>
<evidence type="ECO:0000256" key="1">
    <source>
        <dbReference type="SAM" id="MobiDB-lite"/>
    </source>
</evidence>
<dbReference type="Proteomes" id="UP000654075">
    <property type="component" value="Unassembled WGS sequence"/>
</dbReference>
<accession>A0A813GW63</accession>
<dbReference type="InterPro" id="IPR046341">
    <property type="entry name" value="SET_dom_sf"/>
</dbReference>
<feature type="domain" description="CS" evidence="3">
    <location>
        <begin position="1563"/>
        <end position="1662"/>
    </location>
</feature>
<dbReference type="Pfam" id="PF04969">
    <property type="entry name" value="CS"/>
    <property type="match status" value="1"/>
</dbReference>
<proteinExistence type="predicted"/>
<dbReference type="PROSITE" id="PS50280">
    <property type="entry name" value="SET"/>
    <property type="match status" value="1"/>
</dbReference>
<dbReference type="InterPro" id="IPR008978">
    <property type="entry name" value="HSP20-like_chaperone"/>
</dbReference>
<dbReference type="SUPFAM" id="SSF52833">
    <property type="entry name" value="Thioredoxin-like"/>
    <property type="match status" value="2"/>
</dbReference>
<evidence type="ECO:0000313" key="5">
    <source>
        <dbReference type="Proteomes" id="UP000654075"/>
    </source>
</evidence>
<reference evidence="4" key="1">
    <citation type="submission" date="2021-02" db="EMBL/GenBank/DDBJ databases">
        <authorList>
            <person name="Dougan E. K."/>
            <person name="Rhodes N."/>
            <person name="Thang M."/>
            <person name="Chan C."/>
        </authorList>
    </citation>
    <scope>NUCLEOTIDE SEQUENCE</scope>
</reference>
<feature type="region of interest" description="Disordered" evidence="1">
    <location>
        <begin position="442"/>
        <end position="465"/>
    </location>
</feature>
<dbReference type="OMA" id="RMDTANN"/>
<dbReference type="Gene3D" id="2.170.270.10">
    <property type="entry name" value="SET domain"/>
    <property type="match status" value="1"/>
</dbReference>
<feature type="compositionally biased region" description="Basic and acidic residues" evidence="1">
    <location>
        <begin position="1523"/>
        <end position="1554"/>
    </location>
</feature>
<feature type="compositionally biased region" description="Basic and acidic residues" evidence="1">
    <location>
        <begin position="1502"/>
        <end position="1515"/>
    </location>
</feature>
<dbReference type="PROSITE" id="PS51203">
    <property type="entry name" value="CS"/>
    <property type="match status" value="1"/>
</dbReference>
<feature type="region of interest" description="Disordered" evidence="1">
    <location>
        <begin position="1459"/>
        <end position="1554"/>
    </location>
</feature>
<dbReference type="PANTHER" id="PTHR47643:SF2">
    <property type="entry name" value="TPR DOMAIN PROTEIN (AFU_ORTHOLOGUE AFUA_5G12710)"/>
    <property type="match status" value="1"/>
</dbReference>
<dbReference type="InterPro" id="IPR001214">
    <property type="entry name" value="SET_dom"/>
</dbReference>
<dbReference type="Gene3D" id="2.60.40.790">
    <property type="match status" value="1"/>
</dbReference>
<dbReference type="InterPro" id="IPR036249">
    <property type="entry name" value="Thioredoxin-like_sf"/>
</dbReference>
<dbReference type="SUPFAM" id="SSF49764">
    <property type="entry name" value="HSP20-like chaperones"/>
    <property type="match status" value="1"/>
</dbReference>
<evidence type="ECO:0000313" key="4">
    <source>
        <dbReference type="EMBL" id="CAE8628173.1"/>
    </source>
</evidence>
<name>A0A813GW63_POLGL</name>
<organism evidence="4 5">
    <name type="scientific">Polarella glacialis</name>
    <name type="common">Dinoflagellate</name>
    <dbReference type="NCBI Taxonomy" id="89957"/>
    <lineage>
        <taxon>Eukaryota</taxon>
        <taxon>Sar</taxon>
        <taxon>Alveolata</taxon>
        <taxon>Dinophyceae</taxon>
        <taxon>Suessiales</taxon>
        <taxon>Suessiaceae</taxon>
        <taxon>Polarella</taxon>
    </lineage>
</organism>
<keyword evidence="5" id="KW-1185">Reference proteome</keyword>